<comment type="caution">
    <text evidence="1">The sequence shown here is derived from an EMBL/GenBank/DDBJ whole genome shotgun (WGS) entry which is preliminary data.</text>
</comment>
<name>A0A7X0DLV7_NOVIT</name>
<keyword evidence="2" id="KW-1185">Reference proteome</keyword>
<reference evidence="1 2" key="1">
    <citation type="submission" date="2020-08" db="EMBL/GenBank/DDBJ databases">
        <title>Genomic Encyclopedia of Type Strains, Phase IV (KMG-IV): sequencing the most valuable type-strain genomes for metagenomic binning, comparative biology and taxonomic classification.</title>
        <authorList>
            <person name="Goeker M."/>
        </authorList>
    </citation>
    <scope>NUCLEOTIDE SEQUENCE [LARGE SCALE GENOMIC DNA]</scope>
    <source>
        <strain evidence="1 2">DSM 11590</strain>
    </source>
</reference>
<sequence>MSGLRDSSRGPVSFPALKALTHGLLVSVNAYAAGNPAFPHQSTAGQFFDEDPLEAYRALGHAIAGHWLAADVTAPPPSGG</sequence>
<dbReference type="Proteomes" id="UP000544872">
    <property type="component" value="Unassembled WGS sequence"/>
</dbReference>
<dbReference type="RefSeq" id="WP_184263190.1">
    <property type="nucleotide sequence ID" value="NZ_JACIIX010000005.1"/>
</dbReference>
<protein>
    <submittedName>
        <fullName evidence="1">Uncharacterized protein</fullName>
    </submittedName>
</protein>
<proteinExistence type="predicted"/>
<evidence type="ECO:0000313" key="1">
    <source>
        <dbReference type="EMBL" id="MBB6210361.1"/>
    </source>
</evidence>
<organism evidence="1 2">
    <name type="scientific">Novispirillum itersonii</name>
    <name type="common">Aquaspirillum itersonii</name>
    <dbReference type="NCBI Taxonomy" id="189"/>
    <lineage>
        <taxon>Bacteria</taxon>
        <taxon>Pseudomonadati</taxon>
        <taxon>Pseudomonadota</taxon>
        <taxon>Alphaproteobacteria</taxon>
        <taxon>Rhodospirillales</taxon>
        <taxon>Novispirillaceae</taxon>
        <taxon>Novispirillum</taxon>
    </lineage>
</organism>
<evidence type="ECO:0000313" key="2">
    <source>
        <dbReference type="Proteomes" id="UP000544872"/>
    </source>
</evidence>
<accession>A0A7X0DLV7</accession>
<gene>
    <name evidence="1" type="ORF">FHS48_001776</name>
</gene>
<dbReference type="EMBL" id="JACIIX010000005">
    <property type="protein sequence ID" value="MBB6210361.1"/>
    <property type="molecule type" value="Genomic_DNA"/>
</dbReference>
<dbReference type="AlphaFoldDB" id="A0A7X0DLV7"/>